<evidence type="ECO:0000313" key="3">
    <source>
        <dbReference type="EMBL" id="MBV0923927.1"/>
    </source>
</evidence>
<dbReference type="InterPro" id="IPR058271">
    <property type="entry name" value="DUF7965"/>
</dbReference>
<protein>
    <recommendedName>
        <fullName evidence="2">DUF7965 domain-containing protein</fullName>
    </recommendedName>
</protein>
<accession>A0A8J7Y494</accession>
<sequence length="176" mass="17801">MAESATDGRRLDLLPWALGTVDVVAFALVGVVAAHAAGALGGFLRGLNTLAGVAVFLYLWAIFVLAARWVLSAASLADDSLRSLALRGVAVGGVGGTAFLLGILAVTAVPQLLVSQPVSALLVVLIGIVVAAPVGALVGLVLGGLDIALYRAAGYLLPEEPSRETADAPPTTPDRR</sequence>
<feature type="transmembrane region" description="Helical" evidence="1">
    <location>
        <begin position="118"/>
        <end position="142"/>
    </location>
</feature>
<proteinExistence type="predicted"/>
<dbReference type="RefSeq" id="WP_162317019.1">
    <property type="nucleotide sequence ID" value="NZ_JAHQXF010000001.1"/>
</dbReference>
<gene>
    <name evidence="3" type="ORF">KTS45_06895</name>
</gene>
<name>A0A8J7Y494_9EURY</name>
<feature type="transmembrane region" description="Helical" evidence="1">
    <location>
        <begin position="84"/>
        <end position="106"/>
    </location>
</feature>
<dbReference type="Pfam" id="PF25913">
    <property type="entry name" value="DUF7965"/>
    <property type="match status" value="1"/>
</dbReference>
<keyword evidence="1" id="KW-1133">Transmembrane helix</keyword>
<keyword evidence="4" id="KW-1185">Reference proteome</keyword>
<feature type="transmembrane region" description="Helical" evidence="1">
    <location>
        <begin position="21"/>
        <end position="44"/>
    </location>
</feature>
<comment type="caution">
    <text evidence="3">The sequence shown here is derived from an EMBL/GenBank/DDBJ whole genome shotgun (WGS) entry which is preliminary data.</text>
</comment>
<dbReference type="AlphaFoldDB" id="A0A8J7Y494"/>
<feature type="transmembrane region" description="Helical" evidence="1">
    <location>
        <begin position="50"/>
        <end position="72"/>
    </location>
</feature>
<reference evidence="3 4" key="1">
    <citation type="submission" date="2021-06" db="EMBL/GenBank/DDBJ databases">
        <title>New haloarchaea isolates fom saline soil.</title>
        <authorList>
            <person name="Duran-Viseras A."/>
            <person name="Sanchez-Porro C.S."/>
            <person name="Ventosa A."/>
        </authorList>
    </citation>
    <scope>NUCLEOTIDE SEQUENCE [LARGE SCALE GENOMIC DNA]</scope>
    <source>
        <strain evidence="3 4">JCM 183640</strain>
    </source>
</reference>
<evidence type="ECO:0000256" key="1">
    <source>
        <dbReference type="SAM" id="Phobius"/>
    </source>
</evidence>
<dbReference type="EMBL" id="JAHQXF010000001">
    <property type="protein sequence ID" value="MBV0923927.1"/>
    <property type="molecule type" value="Genomic_DNA"/>
</dbReference>
<keyword evidence="1" id="KW-0812">Transmembrane</keyword>
<evidence type="ECO:0000259" key="2">
    <source>
        <dbReference type="Pfam" id="PF25913"/>
    </source>
</evidence>
<dbReference type="Proteomes" id="UP000766550">
    <property type="component" value="Unassembled WGS sequence"/>
</dbReference>
<organism evidence="3 4">
    <name type="scientific">Haloarcula limicola</name>
    <dbReference type="NCBI Taxonomy" id="1429915"/>
    <lineage>
        <taxon>Archaea</taxon>
        <taxon>Methanobacteriati</taxon>
        <taxon>Methanobacteriota</taxon>
        <taxon>Stenosarchaea group</taxon>
        <taxon>Halobacteria</taxon>
        <taxon>Halobacteriales</taxon>
        <taxon>Haloarculaceae</taxon>
        <taxon>Haloarcula</taxon>
    </lineage>
</organism>
<feature type="domain" description="DUF7965" evidence="2">
    <location>
        <begin position="14"/>
        <end position="163"/>
    </location>
</feature>
<evidence type="ECO:0000313" key="4">
    <source>
        <dbReference type="Proteomes" id="UP000766550"/>
    </source>
</evidence>
<keyword evidence="1" id="KW-0472">Membrane</keyword>